<dbReference type="Proteomes" id="UP001596405">
    <property type="component" value="Unassembled WGS sequence"/>
</dbReference>
<evidence type="ECO:0000256" key="5">
    <source>
        <dbReference type="ARBA" id="ARBA00022777"/>
    </source>
</evidence>
<dbReference type="EC" id="2.7.13.3" evidence="2"/>
<sequence length="420" mass="48634">MEFFDYFDNVPENIVIVSPEFKILAATKRYLATTMRTREEIIGKIFLKEVYQDPQFSFEENPVILSIKKAIESKQVDYLDVLRYDLEKPAAEGGGYDTRYWEASHTPVLDDAGNVKYVIQNTQDVTERELARKARRASEEKFKFLTDAVPQLIHTAEANGACTYVNRRWLDYTGLTLNEFLDNGWHKVVHPDDIHSVVERQKEAIYEHEEFQAELRFKNKDGNYRWHLVRSMPMKDENGQVVMRVGSAYDIHGTKQMVQELLESNEQMSALSDQVQQAYQRAEEQRLTLERLIMQAPAIFAILKGPEHTFDLVNPHYQRLFPNRKLLGKTVAEAVPEVVEQGFIQILDNVFNTRVPFVANEIGIKLDWQNNGQVTEAFFTTTYQPLVENKQVTGIIAFGYEVTDKVKLRQELEQLKGTKV</sequence>
<accession>A0ABW2DHL3</accession>
<name>A0ABW2DHL3_9BACT</name>
<evidence type="ECO:0000259" key="8">
    <source>
        <dbReference type="PROSITE" id="PS50113"/>
    </source>
</evidence>
<dbReference type="RefSeq" id="WP_066615202.1">
    <property type="nucleotide sequence ID" value="NZ_JBHSYQ010000003.1"/>
</dbReference>
<dbReference type="PANTHER" id="PTHR43304:SF1">
    <property type="entry name" value="PAC DOMAIN-CONTAINING PROTEIN"/>
    <property type="match status" value="1"/>
</dbReference>
<dbReference type="PROSITE" id="PS50112">
    <property type="entry name" value="PAS"/>
    <property type="match status" value="1"/>
</dbReference>
<dbReference type="CDD" id="cd00130">
    <property type="entry name" value="PAS"/>
    <property type="match status" value="1"/>
</dbReference>
<comment type="caution">
    <text evidence="9">The sequence shown here is derived from an EMBL/GenBank/DDBJ whole genome shotgun (WGS) entry which is preliminary data.</text>
</comment>
<keyword evidence="6" id="KW-0175">Coiled coil</keyword>
<reference evidence="10" key="1">
    <citation type="journal article" date="2019" name="Int. J. Syst. Evol. Microbiol.">
        <title>The Global Catalogue of Microorganisms (GCM) 10K type strain sequencing project: providing services to taxonomists for standard genome sequencing and annotation.</title>
        <authorList>
            <consortium name="The Broad Institute Genomics Platform"/>
            <consortium name="The Broad Institute Genome Sequencing Center for Infectious Disease"/>
            <person name="Wu L."/>
            <person name="Ma J."/>
        </authorList>
    </citation>
    <scope>NUCLEOTIDE SEQUENCE [LARGE SCALE GENOMIC DNA]</scope>
    <source>
        <strain evidence="10">CGMCC 4.7393</strain>
    </source>
</reference>
<dbReference type="PROSITE" id="PS50113">
    <property type="entry name" value="PAC"/>
    <property type="match status" value="1"/>
</dbReference>
<dbReference type="InterPro" id="IPR013656">
    <property type="entry name" value="PAS_4"/>
</dbReference>
<dbReference type="Gene3D" id="3.30.450.20">
    <property type="entry name" value="PAS domain"/>
    <property type="match status" value="3"/>
</dbReference>
<comment type="catalytic activity">
    <reaction evidence="1">
        <text>ATP + protein L-histidine = ADP + protein N-phospho-L-histidine.</text>
        <dbReference type="EC" id="2.7.13.3"/>
    </reaction>
</comment>
<dbReference type="EMBL" id="JBHSYQ010000003">
    <property type="protein sequence ID" value="MFC6997120.1"/>
    <property type="molecule type" value="Genomic_DNA"/>
</dbReference>
<dbReference type="InterPro" id="IPR000014">
    <property type="entry name" value="PAS"/>
</dbReference>
<gene>
    <name evidence="9" type="ORF">ACFQHR_05755</name>
</gene>
<dbReference type="InterPro" id="IPR052162">
    <property type="entry name" value="Sensor_kinase/Photoreceptor"/>
</dbReference>
<evidence type="ECO:0000256" key="6">
    <source>
        <dbReference type="SAM" id="Coils"/>
    </source>
</evidence>
<dbReference type="Pfam" id="PF08447">
    <property type="entry name" value="PAS_3"/>
    <property type="match status" value="1"/>
</dbReference>
<evidence type="ECO:0000256" key="4">
    <source>
        <dbReference type="ARBA" id="ARBA00022679"/>
    </source>
</evidence>
<dbReference type="InterPro" id="IPR001610">
    <property type="entry name" value="PAC"/>
</dbReference>
<feature type="domain" description="PAC" evidence="8">
    <location>
        <begin position="211"/>
        <end position="263"/>
    </location>
</feature>
<dbReference type="NCBIfam" id="TIGR00229">
    <property type="entry name" value="sensory_box"/>
    <property type="match status" value="1"/>
</dbReference>
<dbReference type="PANTHER" id="PTHR43304">
    <property type="entry name" value="PHYTOCHROME-LIKE PROTEIN CPH1"/>
    <property type="match status" value="1"/>
</dbReference>
<feature type="domain" description="PAS" evidence="7">
    <location>
        <begin position="138"/>
        <end position="208"/>
    </location>
</feature>
<evidence type="ECO:0000313" key="9">
    <source>
        <dbReference type="EMBL" id="MFC6997120.1"/>
    </source>
</evidence>
<dbReference type="SMART" id="SM00086">
    <property type="entry name" value="PAC"/>
    <property type="match status" value="2"/>
</dbReference>
<dbReference type="Pfam" id="PF08448">
    <property type="entry name" value="PAS_4"/>
    <property type="match status" value="2"/>
</dbReference>
<proteinExistence type="predicted"/>
<dbReference type="InterPro" id="IPR013655">
    <property type="entry name" value="PAS_fold_3"/>
</dbReference>
<feature type="coiled-coil region" evidence="6">
    <location>
        <begin position="261"/>
        <end position="295"/>
    </location>
</feature>
<keyword evidence="3" id="KW-0597">Phosphoprotein</keyword>
<evidence type="ECO:0000256" key="2">
    <source>
        <dbReference type="ARBA" id="ARBA00012438"/>
    </source>
</evidence>
<protein>
    <recommendedName>
        <fullName evidence="2">histidine kinase</fullName>
        <ecNumber evidence="2">2.7.13.3</ecNumber>
    </recommendedName>
</protein>
<evidence type="ECO:0000313" key="10">
    <source>
        <dbReference type="Proteomes" id="UP001596405"/>
    </source>
</evidence>
<evidence type="ECO:0000259" key="7">
    <source>
        <dbReference type="PROSITE" id="PS50112"/>
    </source>
</evidence>
<keyword evidence="5" id="KW-0418">Kinase</keyword>
<dbReference type="SUPFAM" id="SSF55785">
    <property type="entry name" value="PYP-like sensor domain (PAS domain)"/>
    <property type="match status" value="3"/>
</dbReference>
<keyword evidence="10" id="KW-1185">Reference proteome</keyword>
<evidence type="ECO:0000256" key="1">
    <source>
        <dbReference type="ARBA" id="ARBA00000085"/>
    </source>
</evidence>
<dbReference type="InterPro" id="IPR000700">
    <property type="entry name" value="PAS-assoc_C"/>
</dbReference>
<dbReference type="InterPro" id="IPR035965">
    <property type="entry name" value="PAS-like_dom_sf"/>
</dbReference>
<organism evidence="9 10">
    <name type="scientific">Rufibacter roseus</name>
    <dbReference type="NCBI Taxonomy" id="1567108"/>
    <lineage>
        <taxon>Bacteria</taxon>
        <taxon>Pseudomonadati</taxon>
        <taxon>Bacteroidota</taxon>
        <taxon>Cytophagia</taxon>
        <taxon>Cytophagales</taxon>
        <taxon>Hymenobacteraceae</taxon>
        <taxon>Rufibacter</taxon>
    </lineage>
</organism>
<dbReference type="SMART" id="SM00091">
    <property type="entry name" value="PAS"/>
    <property type="match status" value="3"/>
</dbReference>
<evidence type="ECO:0000256" key="3">
    <source>
        <dbReference type="ARBA" id="ARBA00022553"/>
    </source>
</evidence>
<keyword evidence="4" id="KW-0808">Transferase</keyword>